<dbReference type="Proteomes" id="UP000179076">
    <property type="component" value="Unassembled WGS sequence"/>
</dbReference>
<dbReference type="Gene3D" id="3.40.50.720">
    <property type="entry name" value="NAD(P)-binding Rossmann-like Domain"/>
    <property type="match status" value="1"/>
</dbReference>
<dbReference type="CDD" id="cd05233">
    <property type="entry name" value="SDR_c"/>
    <property type="match status" value="1"/>
</dbReference>
<keyword evidence="4" id="KW-0812">Transmembrane</keyword>
<dbReference type="InterPro" id="IPR036291">
    <property type="entry name" value="NAD(P)-bd_dom_sf"/>
</dbReference>
<protein>
    <submittedName>
        <fullName evidence="5">Oxidoreductase</fullName>
    </submittedName>
</protein>
<evidence type="ECO:0000256" key="1">
    <source>
        <dbReference type="ARBA" id="ARBA00006484"/>
    </source>
</evidence>
<name>A0A1F6V5U4_9PROT</name>
<dbReference type="PANTHER" id="PTHR43115:SF4">
    <property type="entry name" value="DEHYDROGENASE_REDUCTASE SDR FAMILY MEMBER 11"/>
    <property type="match status" value="1"/>
</dbReference>
<evidence type="ECO:0000256" key="4">
    <source>
        <dbReference type="SAM" id="Phobius"/>
    </source>
</evidence>
<dbReference type="PANTHER" id="PTHR43115">
    <property type="entry name" value="DEHYDROGENASE/REDUCTASE SDR FAMILY MEMBER 11"/>
    <property type="match status" value="1"/>
</dbReference>
<evidence type="ECO:0000256" key="2">
    <source>
        <dbReference type="ARBA" id="ARBA00023002"/>
    </source>
</evidence>
<gene>
    <name evidence="5" type="ORF">A2W18_01855</name>
</gene>
<comment type="caution">
    <text evidence="5">The sequence shown here is derived from an EMBL/GenBank/DDBJ whole genome shotgun (WGS) entry which is preliminary data.</text>
</comment>
<evidence type="ECO:0000256" key="3">
    <source>
        <dbReference type="RuleBase" id="RU000363"/>
    </source>
</evidence>
<keyword evidence="2" id="KW-0560">Oxidoreductase</keyword>
<accession>A0A1F6V5U4</accession>
<evidence type="ECO:0000313" key="5">
    <source>
        <dbReference type="EMBL" id="OGI64889.1"/>
    </source>
</evidence>
<keyword evidence="4" id="KW-1133">Transmembrane helix</keyword>
<reference evidence="5 6" key="1">
    <citation type="journal article" date="2016" name="Nat. Commun.">
        <title>Thousands of microbial genomes shed light on interconnected biogeochemical processes in an aquifer system.</title>
        <authorList>
            <person name="Anantharaman K."/>
            <person name="Brown C.T."/>
            <person name="Hug L.A."/>
            <person name="Sharon I."/>
            <person name="Castelle C.J."/>
            <person name="Probst A.J."/>
            <person name="Thomas B.C."/>
            <person name="Singh A."/>
            <person name="Wilkins M.J."/>
            <person name="Karaoz U."/>
            <person name="Brodie E.L."/>
            <person name="Williams K.H."/>
            <person name="Hubbard S.S."/>
            <person name="Banfield J.F."/>
        </authorList>
    </citation>
    <scope>NUCLEOTIDE SEQUENCE [LARGE SCALE GENOMIC DNA]</scope>
</reference>
<dbReference type="PRINTS" id="PR00081">
    <property type="entry name" value="GDHRDH"/>
</dbReference>
<evidence type="ECO:0000313" key="6">
    <source>
        <dbReference type="Proteomes" id="UP000179076"/>
    </source>
</evidence>
<dbReference type="SUPFAM" id="SSF51735">
    <property type="entry name" value="NAD(P)-binding Rossmann-fold domains"/>
    <property type="match status" value="1"/>
</dbReference>
<dbReference type="PRINTS" id="PR00080">
    <property type="entry name" value="SDRFAMILY"/>
</dbReference>
<feature type="transmembrane region" description="Helical" evidence="4">
    <location>
        <begin position="6"/>
        <end position="33"/>
    </location>
</feature>
<dbReference type="InterPro" id="IPR002347">
    <property type="entry name" value="SDR_fam"/>
</dbReference>
<dbReference type="EMBL" id="MFSP01000116">
    <property type="protein sequence ID" value="OGI64889.1"/>
    <property type="molecule type" value="Genomic_DNA"/>
</dbReference>
<comment type="similarity">
    <text evidence="1 3">Belongs to the short-chain dehydrogenases/reductases (SDR) family.</text>
</comment>
<proteinExistence type="inferred from homology"/>
<keyword evidence="4" id="KW-0472">Membrane</keyword>
<sequence>MLRDKIVWVTGAGTGIGLAGASALAAAGAVVVMSGRRGELLEKEAAALRSRGRHVEVEPLDVSDAAAVDRVAEIIAARHGKVDVLVNSAGLNVTKRFFREQTVDGWDQVIRANLDGTYYCIRAVLPLMRAQKSGVVINIASWAGVYTSAVTGPAYNASKHAVVSLTETLNMEECMNGIRACAICPAEVATPIMDRRPVPPSTEERARMLQPDDLGNAIRWVAEQPAHVCVNEIIISPTWNRLFVQSRT</sequence>
<organism evidence="5 6">
    <name type="scientific">Candidatus Muproteobacteria bacterium RBG_16_60_9</name>
    <dbReference type="NCBI Taxonomy" id="1817755"/>
    <lineage>
        <taxon>Bacteria</taxon>
        <taxon>Pseudomonadati</taxon>
        <taxon>Pseudomonadota</taxon>
        <taxon>Candidatus Muproteobacteria</taxon>
    </lineage>
</organism>
<dbReference type="AlphaFoldDB" id="A0A1F6V5U4"/>
<dbReference type="Pfam" id="PF00106">
    <property type="entry name" value="adh_short"/>
    <property type="match status" value="1"/>
</dbReference>
<dbReference type="GO" id="GO:0016491">
    <property type="term" value="F:oxidoreductase activity"/>
    <property type="evidence" value="ECO:0007669"/>
    <property type="project" value="UniProtKB-KW"/>
</dbReference>